<feature type="transmembrane region" description="Helical" evidence="1">
    <location>
        <begin position="20"/>
        <end position="39"/>
    </location>
</feature>
<protein>
    <submittedName>
        <fullName evidence="2">Membrane protein</fullName>
    </submittedName>
</protein>
<proteinExistence type="predicted"/>
<gene>
    <name evidence="2" type="ORF">SHALO_1050</name>
</gene>
<evidence type="ECO:0000313" key="3">
    <source>
        <dbReference type="Proteomes" id="UP000094609"/>
    </source>
</evidence>
<keyword evidence="1" id="KW-0812">Transmembrane</keyword>
<keyword evidence="1" id="KW-1133">Transmembrane helix</keyword>
<dbReference type="PATRIC" id="fig|1193502.14.peg.1063"/>
<evidence type="ECO:0000313" key="2">
    <source>
        <dbReference type="EMBL" id="AOO64830.1"/>
    </source>
</evidence>
<keyword evidence="3" id="KW-1185">Reference proteome</keyword>
<dbReference type="Proteomes" id="UP000094609">
    <property type="component" value="Chromosome"/>
</dbReference>
<name>A0A1D7TIQ6_9BACT</name>
<feature type="transmembrane region" description="Helical" evidence="1">
    <location>
        <begin position="222"/>
        <end position="243"/>
    </location>
</feature>
<dbReference type="KEGG" id="shal:SHALO_1050"/>
<sequence length="269" mass="30957">MYLHKLSKENKGRLLKKYLLRGFGFLGILVFVPLFLLTFSDSQMVEKSAKHFIEWKLQNEINTKIDSIQLPQSKIVEKVFGAKSEMLAVVKQKLKEDAPTILTTQLAKMADLNCECRTKWKERLSAFVEVEMASLEKAKEKLTDFMSGKYMETVEKLTRDMRIFLGLNGLCFIFLLLISFLKPQATEHLFLPSSLLLLSSAICSYVYLFQQNWFYTILYNDYMGFGYLAYFIIVFALLCDIVFNRAKVTSRIVNFLANALGSAFTLPTC</sequence>
<dbReference type="EMBL" id="CP017111">
    <property type="protein sequence ID" value="AOO64830.1"/>
    <property type="molecule type" value="Genomic_DNA"/>
</dbReference>
<dbReference type="STRING" id="1193502.SHALO_1050"/>
<reference evidence="3" key="1">
    <citation type="submission" date="2016-08" db="EMBL/GenBank/DDBJ databases">
        <title>Complete genome sequence of the organohalide-respiring Epsilonproteobacterium Sulfurospirillum halorespirans.</title>
        <authorList>
            <person name="Goris T."/>
            <person name="Zimmermann J."/>
            <person name="Schenz B."/>
            <person name="Lemos M."/>
            <person name="Hackermueller J."/>
            <person name="Diekert G."/>
        </authorList>
    </citation>
    <scope>NUCLEOTIDE SEQUENCE [LARGE SCALE GENOMIC DNA]</scope>
    <source>
        <strain>DSM 13726</strain>
        <strain evidence="3">PCE-M2</strain>
    </source>
</reference>
<keyword evidence="1" id="KW-0472">Membrane</keyword>
<accession>A0A1D7TIQ6</accession>
<organism evidence="2 3">
    <name type="scientific">Sulfurospirillum halorespirans DSM 13726</name>
    <dbReference type="NCBI Taxonomy" id="1193502"/>
    <lineage>
        <taxon>Bacteria</taxon>
        <taxon>Pseudomonadati</taxon>
        <taxon>Campylobacterota</taxon>
        <taxon>Epsilonproteobacteria</taxon>
        <taxon>Campylobacterales</taxon>
        <taxon>Sulfurospirillaceae</taxon>
        <taxon>Sulfurospirillum</taxon>
    </lineage>
</organism>
<evidence type="ECO:0000256" key="1">
    <source>
        <dbReference type="SAM" id="Phobius"/>
    </source>
</evidence>
<dbReference type="AlphaFoldDB" id="A0A1D7TIQ6"/>
<feature type="transmembrane region" description="Helical" evidence="1">
    <location>
        <begin position="161"/>
        <end position="181"/>
    </location>
</feature>
<feature type="transmembrane region" description="Helical" evidence="1">
    <location>
        <begin position="188"/>
        <end position="210"/>
    </location>
</feature>